<keyword evidence="3" id="KW-1185">Reference proteome</keyword>
<organism evidence="2 3">
    <name type="scientific">Obba rivulosa</name>
    <dbReference type="NCBI Taxonomy" id="1052685"/>
    <lineage>
        <taxon>Eukaryota</taxon>
        <taxon>Fungi</taxon>
        <taxon>Dikarya</taxon>
        <taxon>Basidiomycota</taxon>
        <taxon>Agaricomycotina</taxon>
        <taxon>Agaricomycetes</taxon>
        <taxon>Polyporales</taxon>
        <taxon>Gelatoporiaceae</taxon>
        <taxon>Obba</taxon>
    </lineage>
</organism>
<feature type="compositionally biased region" description="Low complexity" evidence="1">
    <location>
        <begin position="64"/>
        <end position="75"/>
    </location>
</feature>
<reference evidence="2 3" key="1">
    <citation type="submission" date="2016-07" db="EMBL/GenBank/DDBJ databases">
        <title>Draft genome of the white-rot fungus Obba rivulosa 3A-2.</title>
        <authorList>
            <consortium name="DOE Joint Genome Institute"/>
            <person name="Miettinen O."/>
            <person name="Riley R."/>
            <person name="Acob R."/>
            <person name="Barry K."/>
            <person name="Cullen D."/>
            <person name="De Vries R."/>
            <person name="Hainaut M."/>
            <person name="Hatakka A."/>
            <person name="Henrissat B."/>
            <person name="Hilden K."/>
            <person name="Kuo R."/>
            <person name="Labutti K."/>
            <person name="Lipzen A."/>
            <person name="Makela M.R."/>
            <person name="Sandor L."/>
            <person name="Spatafora J.W."/>
            <person name="Grigoriev I.V."/>
            <person name="Hibbett D.S."/>
        </authorList>
    </citation>
    <scope>NUCLEOTIDE SEQUENCE [LARGE SCALE GENOMIC DNA]</scope>
    <source>
        <strain evidence="2 3">3A-2</strain>
    </source>
</reference>
<sequence>MSPAANASYTCHAPHRSVVPVYRPMCLSPDALSEMQSDTDVTGEIVRRKRRQVQTVCRRFRWPASQSSARRPSPATWAEVQPAHEPIRDRDVRAAPRSPGPFVAVLALFGCRLRLSPPSTTTATSQPRVGEICGLLAGSRTLMGRTVLCPALHRRRKTRSRGRPFNVPIEALHGLANAAAEAAAVSCTLGVSTQNQATKKS</sequence>
<accession>A0A8E2DP58</accession>
<gene>
    <name evidence="2" type="ORF">OBBRIDRAFT_350711</name>
</gene>
<evidence type="ECO:0000313" key="2">
    <source>
        <dbReference type="EMBL" id="OCH93190.1"/>
    </source>
</evidence>
<dbReference type="Proteomes" id="UP000250043">
    <property type="component" value="Unassembled WGS sequence"/>
</dbReference>
<evidence type="ECO:0000256" key="1">
    <source>
        <dbReference type="SAM" id="MobiDB-lite"/>
    </source>
</evidence>
<proteinExistence type="predicted"/>
<name>A0A8E2DP58_9APHY</name>
<evidence type="ECO:0000313" key="3">
    <source>
        <dbReference type="Proteomes" id="UP000250043"/>
    </source>
</evidence>
<dbReference type="EMBL" id="KV722358">
    <property type="protein sequence ID" value="OCH93190.1"/>
    <property type="molecule type" value="Genomic_DNA"/>
</dbReference>
<protein>
    <submittedName>
        <fullName evidence="2">Uncharacterized protein</fullName>
    </submittedName>
</protein>
<dbReference type="AlphaFoldDB" id="A0A8E2DP58"/>
<feature type="region of interest" description="Disordered" evidence="1">
    <location>
        <begin position="64"/>
        <end position="84"/>
    </location>
</feature>